<evidence type="ECO:0000256" key="8">
    <source>
        <dbReference type="SAM" id="Phobius"/>
    </source>
</evidence>
<keyword evidence="6 8" id="KW-0472">Membrane</keyword>
<feature type="transmembrane region" description="Helical" evidence="8">
    <location>
        <begin position="605"/>
        <end position="624"/>
    </location>
</feature>
<accession>A0A7Z2W003</accession>
<feature type="domain" description="ABC3 transporter permease C-terminal" evidence="9">
    <location>
        <begin position="439"/>
        <end position="562"/>
    </location>
</feature>
<evidence type="ECO:0000256" key="1">
    <source>
        <dbReference type="ARBA" id="ARBA00004651"/>
    </source>
</evidence>
<feature type="compositionally biased region" description="Basic residues" evidence="7">
    <location>
        <begin position="31"/>
        <end position="42"/>
    </location>
</feature>
<comment type="subcellular location">
    <subcellularLocation>
        <location evidence="1">Cell membrane</location>
        <topology evidence="1">Multi-pass membrane protein</topology>
    </subcellularLocation>
</comment>
<organism evidence="11 12">
    <name type="scientific">Massilia forsythiae</name>
    <dbReference type="NCBI Taxonomy" id="2728020"/>
    <lineage>
        <taxon>Bacteria</taxon>
        <taxon>Pseudomonadati</taxon>
        <taxon>Pseudomonadota</taxon>
        <taxon>Betaproteobacteria</taxon>
        <taxon>Burkholderiales</taxon>
        <taxon>Oxalobacteraceae</taxon>
        <taxon>Telluria group</taxon>
        <taxon>Massilia</taxon>
    </lineage>
</organism>
<feature type="transmembrane region" description="Helical" evidence="8">
    <location>
        <begin position="580"/>
        <end position="599"/>
    </location>
</feature>
<comment type="similarity">
    <text evidence="2">Belongs to the ABC-4 integral membrane protein family. LolC/E subfamily.</text>
</comment>
<dbReference type="InterPro" id="IPR003838">
    <property type="entry name" value="ABC3_permease_C"/>
</dbReference>
<dbReference type="GO" id="GO:0044874">
    <property type="term" value="P:lipoprotein localization to outer membrane"/>
    <property type="evidence" value="ECO:0007669"/>
    <property type="project" value="TreeGrafter"/>
</dbReference>
<sequence>MQRRRQGELRRPSVRAGHVRHAAAGAGRGAAGRRRRRHRRQPHAAGTRPTLDTGAGGARRGRATQHAGRTARPAEGTAAPPEGTTGAGKSRAQGTAEAGARRCVAPQDLRQAAPAPQVGRGRRRARLAGCETGGARRRPPQGEAPGRGAGAGVPRLNGPARPQPVDVPAAGRPAAAGSPAGLLVRWLLVGEWRAHPLRALLAIVAIAVGVAMGFAIHLINAAAFNEFSAAIQSLAGQADVQVSGREAAFDEAIYPYLATHAGVALASPVLELDAALADAKGSLKIVGLDPLRAGVISPDLTGVPEAGRAADVLGDDTIFLSPAAQAWLGKRRGDTLRVRAGTRDFSIRVAGPVLRARSGQRIGVMDIGAAQWRFGQVGKLTRVDLKLRDGVDRGAFERSLAAELERAYPGRFRVARPNDANQESRNNNLSRAYRVNLTVLALVALFTGAFLVFSTQALSVLRRRSQFALLRVLGLSRRALLRQILLEGASLGVLGALLGILGGYALAAAALRFFGGDLGAGYFTGVHPQVRFTPVAAVVFFGLGLGTALLGCLAPAWEAARARPAIALKSGNDEAALARLARVWPSLICLALAGVFSFAPPVFDLPLFGYFAVALLLVGGIGLMPRLAASTFRLLDRFMQARTALSSAPSPVLTLTLARLANAPGQASIALGGVLASFSLMVAMGIMVASFRTSVDDWIRHILPADLYVRSSGGGNTGAFGPGEQRLLAAVPGAAQVAFLRTRPLSLDPARPDVTLVARDIDAADPGRLLDLVGAAAPLPPGARPAWISEAMGDLYGLAPGRTVTLPLGGKPQAFFIAGVWRDYASQSGSVIVRLPDYRALTGDAGVTDAALWAAPGVPVERIEAGLRALPFGAALALARPGDIRAISLRIFDRSFAVTYLLEAIAIAIGMSGVAATFSAQTLARAKEFGMLRHVGVTRGQVLRILAIEGGALTALGVLTGFALGLLISLILVYVVNPQSFHWTMQLHLPWALLLGVAAVLLAASVVTALVSGRYALSGGPVRAVREDW</sequence>
<feature type="compositionally biased region" description="Basic and acidic residues" evidence="7">
    <location>
        <begin position="1"/>
        <end position="11"/>
    </location>
</feature>
<evidence type="ECO:0000313" key="11">
    <source>
        <dbReference type="EMBL" id="QJE02552.1"/>
    </source>
</evidence>
<keyword evidence="3" id="KW-1003">Cell membrane</keyword>
<feature type="transmembrane region" description="Helical" evidence="8">
    <location>
        <begin position="667"/>
        <end position="691"/>
    </location>
</feature>
<feature type="transmembrane region" description="Helical" evidence="8">
    <location>
        <begin position="484"/>
        <end position="515"/>
    </location>
</feature>
<feature type="domain" description="MacB-like periplasmic core" evidence="10">
    <location>
        <begin position="669"/>
        <end position="869"/>
    </location>
</feature>
<name>A0A7Z2W003_9BURK</name>
<keyword evidence="4 8" id="KW-0812">Transmembrane</keyword>
<feature type="transmembrane region" description="Helical" evidence="8">
    <location>
        <begin position="989"/>
        <end position="1011"/>
    </location>
</feature>
<evidence type="ECO:0000256" key="6">
    <source>
        <dbReference type="ARBA" id="ARBA00023136"/>
    </source>
</evidence>
<feature type="transmembrane region" description="Helical" evidence="8">
    <location>
        <begin position="535"/>
        <end position="559"/>
    </location>
</feature>
<protein>
    <submittedName>
        <fullName evidence="11">ABC transporter permease</fullName>
    </submittedName>
</protein>
<evidence type="ECO:0000259" key="9">
    <source>
        <dbReference type="Pfam" id="PF02687"/>
    </source>
</evidence>
<gene>
    <name evidence="11" type="ORF">HH212_23115</name>
</gene>
<evidence type="ECO:0000259" key="10">
    <source>
        <dbReference type="Pfam" id="PF12704"/>
    </source>
</evidence>
<feature type="transmembrane region" description="Helical" evidence="8">
    <location>
        <begin position="437"/>
        <end position="461"/>
    </location>
</feature>
<dbReference type="PANTHER" id="PTHR30489:SF0">
    <property type="entry name" value="LIPOPROTEIN-RELEASING SYSTEM TRANSMEMBRANE PROTEIN LOLE"/>
    <property type="match status" value="1"/>
</dbReference>
<evidence type="ECO:0000256" key="5">
    <source>
        <dbReference type="ARBA" id="ARBA00022989"/>
    </source>
</evidence>
<feature type="domain" description="ABC3 transporter permease C-terminal" evidence="9">
    <location>
        <begin position="904"/>
        <end position="1018"/>
    </location>
</feature>
<feature type="transmembrane region" description="Helical" evidence="8">
    <location>
        <begin position="900"/>
        <end position="924"/>
    </location>
</feature>
<dbReference type="Pfam" id="PF12704">
    <property type="entry name" value="MacB_PCD"/>
    <property type="match status" value="1"/>
</dbReference>
<dbReference type="InterPro" id="IPR051447">
    <property type="entry name" value="Lipoprotein-release_system"/>
</dbReference>
<dbReference type="AlphaFoldDB" id="A0A7Z2W003"/>
<dbReference type="Pfam" id="PF02687">
    <property type="entry name" value="FtsX"/>
    <property type="match status" value="2"/>
</dbReference>
<feature type="transmembrane region" description="Helical" evidence="8">
    <location>
        <begin position="952"/>
        <end position="977"/>
    </location>
</feature>
<reference evidence="11 12" key="1">
    <citation type="submission" date="2020-04" db="EMBL/GenBank/DDBJ databases">
        <title>Genome sequencing of novel species.</title>
        <authorList>
            <person name="Heo J."/>
            <person name="Kim S.-J."/>
            <person name="Kim J.-S."/>
            <person name="Hong S.-B."/>
            <person name="Kwon S.-W."/>
        </authorList>
    </citation>
    <scope>NUCLEOTIDE SEQUENCE [LARGE SCALE GENOMIC DNA]</scope>
    <source>
        <strain evidence="11 12">GN2-R2</strain>
    </source>
</reference>
<evidence type="ECO:0000256" key="2">
    <source>
        <dbReference type="ARBA" id="ARBA00005236"/>
    </source>
</evidence>
<dbReference type="PANTHER" id="PTHR30489">
    <property type="entry name" value="LIPOPROTEIN-RELEASING SYSTEM TRANSMEMBRANE PROTEIN LOLE"/>
    <property type="match status" value="1"/>
</dbReference>
<dbReference type="InterPro" id="IPR025857">
    <property type="entry name" value="MacB_PCD"/>
</dbReference>
<evidence type="ECO:0000256" key="4">
    <source>
        <dbReference type="ARBA" id="ARBA00022692"/>
    </source>
</evidence>
<keyword evidence="12" id="KW-1185">Reference proteome</keyword>
<dbReference type="GO" id="GO:0098797">
    <property type="term" value="C:plasma membrane protein complex"/>
    <property type="evidence" value="ECO:0007669"/>
    <property type="project" value="TreeGrafter"/>
</dbReference>
<evidence type="ECO:0000313" key="12">
    <source>
        <dbReference type="Proteomes" id="UP000502415"/>
    </source>
</evidence>
<evidence type="ECO:0000256" key="7">
    <source>
        <dbReference type="SAM" id="MobiDB-lite"/>
    </source>
</evidence>
<dbReference type="KEGG" id="mfy:HH212_23115"/>
<dbReference type="Proteomes" id="UP000502415">
    <property type="component" value="Chromosome"/>
</dbReference>
<evidence type="ECO:0000256" key="3">
    <source>
        <dbReference type="ARBA" id="ARBA00022475"/>
    </source>
</evidence>
<keyword evidence="5 8" id="KW-1133">Transmembrane helix</keyword>
<feature type="transmembrane region" description="Helical" evidence="8">
    <location>
        <begin position="199"/>
        <end position="219"/>
    </location>
</feature>
<dbReference type="EMBL" id="CP051685">
    <property type="protein sequence ID" value="QJE02552.1"/>
    <property type="molecule type" value="Genomic_DNA"/>
</dbReference>
<proteinExistence type="inferred from homology"/>
<feature type="region of interest" description="Disordered" evidence="7">
    <location>
        <begin position="1"/>
        <end position="172"/>
    </location>
</feature>